<comment type="caution">
    <text evidence="3">The sequence shown here is derived from an EMBL/GenBank/DDBJ whole genome shotgun (WGS) entry which is preliminary data.</text>
</comment>
<organism evidence="3 4">
    <name type="scientific">Candidatus Thiodiazotropha taylori</name>
    <dbReference type="NCBI Taxonomy" id="2792791"/>
    <lineage>
        <taxon>Bacteria</taxon>
        <taxon>Pseudomonadati</taxon>
        <taxon>Pseudomonadota</taxon>
        <taxon>Gammaproteobacteria</taxon>
        <taxon>Chromatiales</taxon>
        <taxon>Sedimenticolaceae</taxon>
        <taxon>Candidatus Thiodiazotropha</taxon>
    </lineage>
</organism>
<evidence type="ECO:0000313" key="3">
    <source>
        <dbReference type="EMBL" id="MCG7980762.1"/>
    </source>
</evidence>
<dbReference type="PROSITE" id="PS00409">
    <property type="entry name" value="PROKAR_NTER_METHYL"/>
    <property type="match status" value="1"/>
</dbReference>
<protein>
    <submittedName>
        <fullName evidence="3">Type IV pilus modification protein PilV</fullName>
    </submittedName>
</protein>
<dbReference type="Pfam" id="PF22150">
    <property type="entry name" value="Tt1218-like"/>
    <property type="match status" value="1"/>
</dbReference>
<dbReference type="InterPro" id="IPR012902">
    <property type="entry name" value="N_methyl_site"/>
</dbReference>
<gene>
    <name evidence="3" type="primary">pilV</name>
    <name evidence="3" type="ORF">JAY77_21775</name>
</gene>
<dbReference type="EMBL" id="JAEPCR010000154">
    <property type="protein sequence ID" value="MCG7980762.1"/>
    <property type="molecule type" value="Genomic_DNA"/>
</dbReference>
<dbReference type="NCBIfam" id="TIGR02523">
    <property type="entry name" value="type_IV_pilV"/>
    <property type="match status" value="1"/>
</dbReference>
<accession>A0A9E4NPQ8</accession>
<feature type="transmembrane region" description="Helical" evidence="1">
    <location>
        <begin position="21"/>
        <end position="40"/>
    </location>
</feature>
<name>A0A9E4NPQ8_9GAMM</name>
<dbReference type="InterPro" id="IPR054402">
    <property type="entry name" value="Tt1218-like_dom"/>
</dbReference>
<sequence>MSLHPSKQSHRRHGGMTLVEVLIAAVVLGIGLLGVAALQVNALQGSGNAQFRSKATDLTATLVDRVRANLDAINTYNTAAVTCAATQPADICSMDADDTTNSAADCTPDQMALYDLWDIRCKVEDTLPGGQITVACPGGCPANTPMQIIVSWQTQNANAAFRTEQVETTIIPGAPIFIPGTPVPGG</sequence>
<dbReference type="InterPro" id="IPR013362">
    <property type="entry name" value="Pilus_4_PilV"/>
</dbReference>
<dbReference type="AlphaFoldDB" id="A0A9E4NPQ8"/>
<dbReference type="Pfam" id="PF07963">
    <property type="entry name" value="N_methyl"/>
    <property type="match status" value="1"/>
</dbReference>
<evidence type="ECO:0000313" key="4">
    <source>
        <dbReference type="Proteomes" id="UP000886674"/>
    </source>
</evidence>
<evidence type="ECO:0000256" key="1">
    <source>
        <dbReference type="SAM" id="Phobius"/>
    </source>
</evidence>
<feature type="domain" description="Type IV pilin Tt1218-like" evidence="2">
    <location>
        <begin position="37"/>
        <end position="117"/>
    </location>
</feature>
<proteinExistence type="predicted"/>
<keyword evidence="1" id="KW-0472">Membrane</keyword>
<keyword evidence="1" id="KW-1133">Transmembrane helix</keyword>
<keyword evidence="1" id="KW-0812">Transmembrane</keyword>
<evidence type="ECO:0000259" key="2">
    <source>
        <dbReference type="Pfam" id="PF22150"/>
    </source>
</evidence>
<dbReference type="Proteomes" id="UP000886674">
    <property type="component" value="Unassembled WGS sequence"/>
</dbReference>
<dbReference type="NCBIfam" id="TIGR02532">
    <property type="entry name" value="IV_pilin_GFxxxE"/>
    <property type="match status" value="1"/>
</dbReference>
<reference evidence="3" key="1">
    <citation type="journal article" date="2021" name="Proc. Natl. Acad. Sci. U.S.A.">
        <title>Global biogeography of chemosynthetic symbionts reveals both localized and globally distributed symbiont groups. .</title>
        <authorList>
            <person name="Osvatic J.T."/>
            <person name="Wilkins L.G.E."/>
            <person name="Leibrecht L."/>
            <person name="Leray M."/>
            <person name="Zauner S."/>
            <person name="Polzin J."/>
            <person name="Camacho Y."/>
            <person name="Gros O."/>
            <person name="van Gils J.A."/>
            <person name="Eisen J.A."/>
            <person name="Petersen J.M."/>
            <person name="Yuen B."/>
        </authorList>
    </citation>
    <scope>NUCLEOTIDE SEQUENCE</scope>
    <source>
        <strain evidence="3">MAGclacostrist055</strain>
    </source>
</reference>